<sequence>MIEILKNPILCGMVVSVSLPIVLLFVSEIDDFIFNKRLANKSKTN</sequence>
<proteinExistence type="predicted"/>
<keyword evidence="1" id="KW-1133">Transmembrane helix</keyword>
<keyword evidence="1" id="KW-0812">Transmembrane</keyword>
<protein>
    <submittedName>
        <fullName evidence="2">Uncharacterized protein</fullName>
    </submittedName>
</protein>
<evidence type="ECO:0000313" key="2">
    <source>
        <dbReference type="EMBL" id="AII27577.1"/>
    </source>
</evidence>
<dbReference type="RefSeq" id="YP_009111108.1">
    <property type="nucleotide sequence ID" value="NC_025830.1"/>
</dbReference>
<keyword evidence="3" id="KW-1185">Reference proteome</keyword>
<dbReference type="EMBL" id="KM190144">
    <property type="protein sequence ID" value="AII27577.1"/>
    <property type="molecule type" value="Genomic_DNA"/>
</dbReference>
<dbReference type="KEGG" id="vg:22475375"/>
<organism evidence="2 3">
    <name type="scientific">Escherichia phage Av-05</name>
    <dbReference type="NCBI Taxonomy" id="1527519"/>
    <lineage>
        <taxon>Viruses</taxon>
        <taxon>Duplodnaviria</taxon>
        <taxon>Heunggongvirae</taxon>
        <taxon>Uroviricota</taxon>
        <taxon>Caudoviricetes</taxon>
        <taxon>Vequintavirinae</taxon>
        <taxon>Avunavirus</taxon>
        <taxon>Avunavirus Av05</taxon>
    </lineage>
</organism>
<evidence type="ECO:0000313" key="3">
    <source>
        <dbReference type="Proteomes" id="UP000028961"/>
    </source>
</evidence>
<dbReference type="GeneID" id="22475375"/>
<dbReference type="OrthoDB" id="29160at10239"/>
<name>A0A076G7V5_9CAUD</name>
<evidence type="ECO:0000256" key="1">
    <source>
        <dbReference type="SAM" id="Phobius"/>
    </source>
</evidence>
<feature type="transmembrane region" description="Helical" evidence="1">
    <location>
        <begin position="7"/>
        <end position="26"/>
    </location>
</feature>
<gene>
    <name evidence="2" type="ORF">Av05_0034</name>
</gene>
<accession>A0A076G7V5</accession>
<reference evidence="2 3" key="1">
    <citation type="journal article" date="2015" name="Genome Announc.">
        <title>Genomic Analysis of Broad-Host-Range Enterobacteriophage Av-05.</title>
        <authorList>
            <person name="Amarillas L."/>
            <person name="Lopez-Cuevas O."/>
            <person name="Leon-Felix J."/>
            <person name="Castro-Del Campo N."/>
            <person name="Gerba C.P."/>
            <person name="Chaidez C."/>
        </authorList>
    </citation>
    <scope>NUCLEOTIDE SEQUENCE [LARGE SCALE GENOMIC DNA]</scope>
</reference>
<keyword evidence="1" id="KW-0472">Membrane</keyword>
<dbReference type="Proteomes" id="UP000028961">
    <property type="component" value="Segment"/>
</dbReference>